<evidence type="ECO:0000256" key="1">
    <source>
        <dbReference type="SAM" id="MobiDB-lite"/>
    </source>
</evidence>
<gene>
    <name evidence="2" type="ORF">H4R20_006130</name>
</gene>
<dbReference type="Proteomes" id="UP001140094">
    <property type="component" value="Unassembled WGS sequence"/>
</dbReference>
<feature type="region of interest" description="Disordered" evidence="1">
    <location>
        <begin position="15"/>
        <end position="92"/>
    </location>
</feature>
<accession>A0A9W8LRG8</accession>
<dbReference type="EMBL" id="JANBUO010002431">
    <property type="protein sequence ID" value="KAJ2794725.1"/>
    <property type="molecule type" value="Genomic_DNA"/>
</dbReference>
<dbReference type="OrthoDB" id="5591766at2759"/>
<sequence>MVATKDSDTYRWVATAGGGNVPSEIGASSLFGPLGRFPETPKIGQRRGIDATPQQQPQPVPWRRELQEGNGRSESPALSLFSGEMPPKSPQFEDVSAQDIFDCRETMRRYRTTRPGVRKYSWKENGEESPVPLLEDEMPPQSPFFADISAQDIAECRETVRRYRTARPSVSRYSWKDDDGPEQLLEDETPPHSPFFADVSAQDIAEYRETIRQARASFSSTTTRQRSTWCASKTEPLFRKLICVH</sequence>
<reference evidence="2" key="1">
    <citation type="submission" date="2022-07" db="EMBL/GenBank/DDBJ databases">
        <title>Phylogenomic reconstructions and comparative analyses of Kickxellomycotina fungi.</title>
        <authorList>
            <person name="Reynolds N.K."/>
            <person name="Stajich J.E."/>
            <person name="Barry K."/>
            <person name="Grigoriev I.V."/>
            <person name="Crous P."/>
            <person name="Smith M.E."/>
        </authorList>
    </citation>
    <scope>NUCLEOTIDE SEQUENCE</scope>
    <source>
        <strain evidence="2">NRRL 1565</strain>
    </source>
</reference>
<evidence type="ECO:0000313" key="2">
    <source>
        <dbReference type="EMBL" id="KAJ2794725.1"/>
    </source>
</evidence>
<feature type="compositionally biased region" description="Acidic residues" evidence="1">
    <location>
        <begin position="179"/>
        <end position="188"/>
    </location>
</feature>
<proteinExistence type="predicted"/>
<dbReference type="AlphaFoldDB" id="A0A9W8LRG8"/>
<comment type="caution">
    <text evidence="2">The sequence shown here is derived from an EMBL/GenBank/DDBJ whole genome shotgun (WGS) entry which is preliminary data.</text>
</comment>
<evidence type="ECO:0000313" key="3">
    <source>
        <dbReference type="Proteomes" id="UP001140094"/>
    </source>
</evidence>
<organism evidence="2 3">
    <name type="scientific">Coemansia guatemalensis</name>
    <dbReference type="NCBI Taxonomy" id="2761395"/>
    <lineage>
        <taxon>Eukaryota</taxon>
        <taxon>Fungi</taxon>
        <taxon>Fungi incertae sedis</taxon>
        <taxon>Zoopagomycota</taxon>
        <taxon>Kickxellomycotina</taxon>
        <taxon>Kickxellomycetes</taxon>
        <taxon>Kickxellales</taxon>
        <taxon>Kickxellaceae</taxon>
        <taxon>Coemansia</taxon>
    </lineage>
</organism>
<name>A0A9W8LRG8_9FUNG</name>
<feature type="region of interest" description="Disordered" evidence="1">
    <location>
        <begin position="171"/>
        <end position="191"/>
    </location>
</feature>
<protein>
    <submittedName>
        <fullName evidence="2">Uncharacterized protein</fullName>
    </submittedName>
</protein>
<keyword evidence="3" id="KW-1185">Reference proteome</keyword>